<reference evidence="1 2" key="1">
    <citation type="submission" date="2019-05" db="EMBL/GenBank/DDBJ databases">
        <title>Mycolicibacterium sphagni ENV482 genome assembly.</title>
        <authorList>
            <person name="Chen W."/>
            <person name="Faulkner N.W."/>
            <person name="Hyman M.R."/>
        </authorList>
    </citation>
    <scope>NUCLEOTIDE SEQUENCE [LARGE SCALE GENOMIC DNA]</scope>
    <source>
        <strain evidence="1 2">ENV482</strain>
    </source>
</reference>
<accession>A0ABX2K2Y2</accession>
<protein>
    <submittedName>
        <fullName evidence="1">3-methyladenine DNA glycosylase</fullName>
    </submittedName>
</protein>
<proteinExistence type="predicted"/>
<keyword evidence="2" id="KW-1185">Reference proteome</keyword>
<dbReference type="EMBL" id="VBSB01000008">
    <property type="protein sequence ID" value="NTY60600.1"/>
    <property type="molecule type" value="Genomic_DNA"/>
</dbReference>
<evidence type="ECO:0000313" key="2">
    <source>
        <dbReference type="Proteomes" id="UP000708347"/>
    </source>
</evidence>
<organism evidence="1 2">
    <name type="scientific">Mycolicibacterium sphagni</name>
    <dbReference type="NCBI Taxonomy" id="1786"/>
    <lineage>
        <taxon>Bacteria</taxon>
        <taxon>Bacillati</taxon>
        <taxon>Actinomycetota</taxon>
        <taxon>Actinomycetes</taxon>
        <taxon>Mycobacteriales</taxon>
        <taxon>Mycobacteriaceae</taxon>
        <taxon>Mycolicibacterium</taxon>
    </lineage>
</organism>
<name>A0ABX2K2Y2_9MYCO</name>
<sequence length="307" mass="34360">MPDVLTEPEWTASATAHRARVETFTGPHGRRAQRGEPHPVWDFLFSYYSLRPRQLRVWHPGYGTALAGPAAAEYLDRAGYAAVADGVAVSLDFLSSRLPTVSFVADLLRATDDRAPQFGCFGMHEWAMVYRTDAVRHDRVPLRLGSAGTDAVVESMPLRCTHFDAFRFFTKAAAPRNRGVPTRVDQRDWEQPGCLHANMDLYKWCYKLGPLIDSQLLVDCLELAADARELDMRASPYDLTHLGFAPITVEEPAGRAEYVRRQGLISERAAPLRAALVAWCDRLLACDRRNYAYDSLSEGFLPAGKMN</sequence>
<dbReference type="RefSeq" id="WP_174398403.1">
    <property type="nucleotide sequence ID" value="NZ_VBSB01000008.1"/>
</dbReference>
<gene>
    <name evidence="1" type="ORF">FEG63_13700</name>
</gene>
<comment type="caution">
    <text evidence="1">The sequence shown here is derived from an EMBL/GenBank/DDBJ whole genome shotgun (WGS) entry which is preliminary data.</text>
</comment>
<dbReference type="Proteomes" id="UP000708347">
    <property type="component" value="Unassembled WGS sequence"/>
</dbReference>
<evidence type="ECO:0000313" key="1">
    <source>
        <dbReference type="EMBL" id="NTY60600.1"/>
    </source>
</evidence>